<evidence type="ECO:0000313" key="7">
    <source>
        <dbReference type="EMBL" id="QND71446.1"/>
    </source>
</evidence>
<evidence type="ECO:0000256" key="6">
    <source>
        <dbReference type="SAM" id="Phobius"/>
    </source>
</evidence>
<dbReference type="InterPro" id="IPR001851">
    <property type="entry name" value="ABC_transp_permease"/>
</dbReference>
<dbReference type="RefSeq" id="WP_184517191.1">
    <property type="nucleotide sequence ID" value="NZ_CP050292.1"/>
</dbReference>
<name>A0A7G6TXG4_9BRAD</name>
<keyword evidence="2" id="KW-1003">Cell membrane</keyword>
<feature type="transmembrane region" description="Helical" evidence="6">
    <location>
        <begin position="241"/>
        <end position="268"/>
    </location>
</feature>
<feature type="transmembrane region" description="Helical" evidence="6">
    <location>
        <begin position="108"/>
        <end position="126"/>
    </location>
</feature>
<feature type="transmembrane region" description="Helical" evidence="6">
    <location>
        <begin position="209"/>
        <end position="229"/>
    </location>
</feature>
<feature type="transmembrane region" description="Helical" evidence="6">
    <location>
        <begin position="280"/>
        <end position="302"/>
    </location>
</feature>
<dbReference type="PANTHER" id="PTHR30482:SF20">
    <property type="entry name" value="HIGH-AFFINITY BRANCHED-CHAIN AMINO ACID TRANSPORT SYSTEM PERMEASE PROTEIN LIVM"/>
    <property type="match status" value="1"/>
</dbReference>
<feature type="transmembrane region" description="Helical" evidence="6">
    <location>
        <begin position="78"/>
        <end position="101"/>
    </location>
</feature>
<keyword evidence="4 6" id="KW-1133">Transmembrane helix</keyword>
<feature type="transmembrane region" description="Helical" evidence="6">
    <location>
        <begin position="54"/>
        <end position="72"/>
    </location>
</feature>
<evidence type="ECO:0000313" key="8">
    <source>
        <dbReference type="Proteomes" id="UP000515291"/>
    </source>
</evidence>
<accession>A0A7G6TXG4</accession>
<gene>
    <name evidence="7" type="ORF">HB776_09480</name>
</gene>
<dbReference type="KEGG" id="trb:HB776_09480"/>
<dbReference type="EMBL" id="CP050292">
    <property type="protein sequence ID" value="QND71446.1"/>
    <property type="molecule type" value="Genomic_DNA"/>
</dbReference>
<dbReference type="CDD" id="cd06581">
    <property type="entry name" value="TM_PBP1_LivM_like"/>
    <property type="match status" value="1"/>
</dbReference>
<evidence type="ECO:0000256" key="1">
    <source>
        <dbReference type="ARBA" id="ARBA00004651"/>
    </source>
</evidence>
<feature type="transmembrane region" description="Helical" evidence="6">
    <location>
        <begin position="157"/>
        <end position="176"/>
    </location>
</feature>
<feature type="transmembrane region" description="Helical" evidence="6">
    <location>
        <begin position="27"/>
        <end position="47"/>
    </location>
</feature>
<proteinExistence type="predicted"/>
<dbReference type="InterPro" id="IPR043428">
    <property type="entry name" value="LivM-like"/>
</dbReference>
<organism evidence="7 8">
    <name type="scientific">Tardiphaga robiniae</name>
    <dbReference type="NCBI Taxonomy" id="943830"/>
    <lineage>
        <taxon>Bacteria</taxon>
        <taxon>Pseudomonadati</taxon>
        <taxon>Pseudomonadota</taxon>
        <taxon>Alphaproteobacteria</taxon>
        <taxon>Hyphomicrobiales</taxon>
        <taxon>Nitrobacteraceae</taxon>
        <taxon>Tardiphaga</taxon>
    </lineage>
</organism>
<keyword evidence="5 6" id="KW-0472">Membrane</keyword>
<dbReference type="GO" id="GO:0015658">
    <property type="term" value="F:branched-chain amino acid transmembrane transporter activity"/>
    <property type="evidence" value="ECO:0007669"/>
    <property type="project" value="InterPro"/>
</dbReference>
<dbReference type="PANTHER" id="PTHR30482">
    <property type="entry name" value="HIGH-AFFINITY BRANCHED-CHAIN AMINO ACID TRANSPORT SYSTEM PERMEASE"/>
    <property type="match status" value="1"/>
</dbReference>
<evidence type="ECO:0000256" key="3">
    <source>
        <dbReference type="ARBA" id="ARBA00022692"/>
    </source>
</evidence>
<dbReference type="Pfam" id="PF02653">
    <property type="entry name" value="BPD_transp_2"/>
    <property type="match status" value="1"/>
</dbReference>
<dbReference type="GO" id="GO:0005886">
    <property type="term" value="C:plasma membrane"/>
    <property type="evidence" value="ECO:0007669"/>
    <property type="project" value="UniProtKB-SubCell"/>
</dbReference>
<evidence type="ECO:0000256" key="4">
    <source>
        <dbReference type="ARBA" id="ARBA00022989"/>
    </source>
</evidence>
<keyword evidence="3 6" id="KW-0812">Transmembrane</keyword>
<dbReference type="AlphaFoldDB" id="A0A7G6TXG4"/>
<dbReference type="Proteomes" id="UP000515291">
    <property type="component" value="Chromosome"/>
</dbReference>
<sequence length="306" mass="32121">MTRLPLIISVAVFVVAAILPILLGDGFVYHLGILVGIQAILALSLHLMLRIRQLSLAQAGFMGVGAYTSALLSRDLGLAYPLALLAAIVVPAVIAALVGSIILRIKGVYFVLLTFALGEAIRLIFVEWVVPFGGNNGLTSIPAVALFSVALKSRLSLYLFTLGALGVCLLAAHLLLSREQGRVLHGVAHNELLMQSLGTDVTAYRRMTFVLSAAIAGVAGSIYAHYLGFISPAAFNVTANVGALVLNVVGGASFLLGPVAGAVLLVPLPELFRDAVVYQSLFYGLALLALTLSLPRGLLGLLMRRG</sequence>
<evidence type="ECO:0000256" key="5">
    <source>
        <dbReference type="ARBA" id="ARBA00023136"/>
    </source>
</evidence>
<comment type="subcellular location">
    <subcellularLocation>
        <location evidence="1">Cell membrane</location>
        <topology evidence="1">Multi-pass membrane protein</topology>
    </subcellularLocation>
</comment>
<evidence type="ECO:0000256" key="2">
    <source>
        <dbReference type="ARBA" id="ARBA00022475"/>
    </source>
</evidence>
<reference evidence="8" key="1">
    <citation type="journal article" date="2020" name="Mol. Plant Microbe">
        <title>Rhizobial microsymbionts of the narrowly endemic Oxytropis species growing in Kamchatka are characterized by significant genetic diversity and possess a set of genes that are associated with T3SS and T6SS secretion systems and can affect the development of symbiosis.</title>
        <authorList>
            <person name="Safronova V."/>
            <person name="Guro P."/>
            <person name="Sazanova A."/>
            <person name="Kuznetsova I."/>
            <person name="Belimov A."/>
            <person name="Yakubov V."/>
            <person name="Chirak E."/>
            <person name="Afonin A."/>
            <person name="Gogolev Y."/>
            <person name="Andronov E."/>
            <person name="Tikhonovich I."/>
        </authorList>
    </citation>
    <scope>NUCLEOTIDE SEQUENCE [LARGE SCALE GENOMIC DNA]</scope>
    <source>
        <strain evidence="8">581</strain>
    </source>
</reference>
<protein>
    <submittedName>
        <fullName evidence="7">Branched-chain amino acid ABC transporter permease</fullName>
    </submittedName>
</protein>